<evidence type="ECO:0000256" key="4">
    <source>
        <dbReference type="ARBA" id="ARBA00022679"/>
    </source>
</evidence>
<dbReference type="AlphaFoldDB" id="A0A251VFI1"/>
<dbReference type="PANTHER" id="PTHR44329:SF238">
    <property type="entry name" value="ACT DOMAIN, PROTEIN KINASE-LIKE DOMAIN PROTEIN-RELATED"/>
    <property type="match status" value="1"/>
</dbReference>
<dbReference type="FunFam" id="3.30.200.20:FF:000060">
    <property type="entry name" value="Serine/threonine-protein kinase isoform 1"/>
    <property type="match status" value="1"/>
</dbReference>
<dbReference type="InterPro" id="IPR011009">
    <property type="entry name" value="Kinase-like_dom_sf"/>
</dbReference>
<gene>
    <name evidence="12" type="ORF">HannXRQ_Chr02g0039911</name>
</gene>
<feature type="domain" description="Protein kinase" evidence="10">
    <location>
        <begin position="278"/>
        <end position="530"/>
    </location>
</feature>
<dbReference type="InterPro" id="IPR002912">
    <property type="entry name" value="ACT_dom"/>
</dbReference>
<dbReference type="PROSITE" id="PS51671">
    <property type="entry name" value="ACT"/>
    <property type="match status" value="1"/>
</dbReference>
<dbReference type="PROSITE" id="PS50011">
    <property type="entry name" value="PROTEIN_KINASE_DOM"/>
    <property type="match status" value="1"/>
</dbReference>
<keyword evidence="7" id="KW-0067">ATP-binding</keyword>
<dbReference type="CDD" id="cd13999">
    <property type="entry name" value="STKc_MAP3K-like"/>
    <property type="match status" value="1"/>
</dbReference>
<evidence type="ECO:0000256" key="3">
    <source>
        <dbReference type="ARBA" id="ARBA00022527"/>
    </source>
</evidence>
<proteinExistence type="inferred from homology"/>
<dbReference type="EC" id="2.7.11.1" evidence="2"/>
<evidence type="ECO:0000256" key="8">
    <source>
        <dbReference type="ARBA" id="ARBA00047899"/>
    </source>
</evidence>
<dbReference type="Proteomes" id="UP000215914">
    <property type="component" value="Chromosome 2"/>
</dbReference>
<organism evidence="12 13">
    <name type="scientific">Helianthus annuus</name>
    <name type="common">Common sunflower</name>
    <dbReference type="NCBI Taxonomy" id="4232"/>
    <lineage>
        <taxon>Eukaryota</taxon>
        <taxon>Viridiplantae</taxon>
        <taxon>Streptophyta</taxon>
        <taxon>Embryophyta</taxon>
        <taxon>Tracheophyta</taxon>
        <taxon>Spermatophyta</taxon>
        <taxon>Magnoliopsida</taxon>
        <taxon>eudicotyledons</taxon>
        <taxon>Gunneridae</taxon>
        <taxon>Pentapetalae</taxon>
        <taxon>asterids</taxon>
        <taxon>campanulids</taxon>
        <taxon>Asterales</taxon>
        <taxon>Asteraceae</taxon>
        <taxon>Asteroideae</taxon>
        <taxon>Heliantheae alliance</taxon>
        <taxon>Heliantheae</taxon>
        <taxon>Helianthus</taxon>
    </lineage>
</organism>
<feature type="domain" description="ACT" evidence="11">
    <location>
        <begin position="181"/>
        <end position="255"/>
    </location>
</feature>
<dbReference type="InterPro" id="IPR045865">
    <property type="entry name" value="ACT-like_dom_sf"/>
</dbReference>
<evidence type="ECO:0000256" key="7">
    <source>
        <dbReference type="ARBA" id="ARBA00022840"/>
    </source>
</evidence>
<dbReference type="OMA" id="RHEHSSV"/>
<evidence type="ECO:0000259" key="11">
    <source>
        <dbReference type="PROSITE" id="PS51671"/>
    </source>
</evidence>
<dbReference type="InParanoid" id="A0A251VFI1"/>
<keyword evidence="4" id="KW-0808">Transferase</keyword>
<dbReference type="InterPro" id="IPR051681">
    <property type="entry name" value="Ser/Thr_Kinases-Pseudokinases"/>
</dbReference>
<dbReference type="PANTHER" id="PTHR44329">
    <property type="entry name" value="SERINE/THREONINE-PROTEIN KINASE TNNI3K-RELATED"/>
    <property type="match status" value="1"/>
</dbReference>
<dbReference type="SUPFAM" id="SSF56112">
    <property type="entry name" value="Protein kinase-like (PK-like)"/>
    <property type="match status" value="1"/>
</dbReference>
<dbReference type="Pfam" id="PF07714">
    <property type="entry name" value="PK_Tyr_Ser-Thr"/>
    <property type="match status" value="1"/>
</dbReference>
<comment type="similarity">
    <text evidence="1">Belongs to the protein kinase superfamily. TKL Ser/Thr protein kinase family. RAF subfamily.</text>
</comment>
<keyword evidence="13" id="KW-1185">Reference proteome</keyword>
<evidence type="ECO:0000256" key="1">
    <source>
        <dbReference type="ARBA" id="ARBA00010507"/>
    </source>
</evidence>
<dbReference type="PRINTS" id="PR00109">
    <property type="entry name" value="TYRKINASE"/>
</dbReference>
<dbReference type="GO" id="GO:0007165">
    <property type="term" value="P:signal transduction"/>
    <property type="evidence" value="ECO:0000318"/>
    <property type="project" value="GO_Central"/>
</dbReference>
<evidence type="ECO:0000256" key="9">
    <source>
        <dbReference type="ARBA" id="ARBA00048679"/>
    </source>
</evidence>
<evidence type="ECO:0000256" key="5">
    <source>
        <dbReference type="ARBA" id="ARBA00022741"/>
    </source>
</evidence>
<accession>A0A251VFI1</accession>
<keyword evidence="3" id="KW-0723">Serine/threonine-protein kinase</keyword>
<dbReference type="Gene3D" id="3.30.200.20">
    <property type="entry name" value="Phosphorylase Kinase, domain 1"/>
    <property type="match status" value="1"/>
</dbReference>
<dbReference type="InterPro" id="IPR008271">
    <property type="entry name" value="Ser/Thr_kinase_AS"/>
</dbReference>
<evidence type="ECO:0000259" key="10">
    <source>
        <dbReference type="PROSITE" id="PS50011"/>
    </source>
</evidence>
<dbReference type="PROSITE" id="PS00108">
    <property type="entry name" value="PROTEIN_KINASE_ST"/>
    <property type="match status" value="1"/>
</dbReference>
<dbReference type="Gene3D" id="1.10.510.10">
    <property type="entry name" value="Transferase(Phosphotransferase) domain 1"/>
    <property type="match status" value="1"/>
</dbReference>
<sequence length="543" mass="61410">MDLIEGVGESRSPPRSFGSFSGNEVVNDVYNRLVEIGNEDATNHPEFRDELEAHFSRFPASYALDVNMDRVEDVLLHQKLLVLARNPENRLVFHVRLLEHFWTRGDVDDGDQQEITEGGFEPCFKLEDLNLEVRKSCDDKDGENLEGESSRRYCIYLYMRGINCHVMNICRVDIPVMPIHEVIFSALDKPKLLSQLSALLSDIDLNIREAHVFSTTDGYSLDVFVVDGWPFQETEALHEAMEKAIARSEGSWSGSSHSKSAVEKEADFVDAEIDRRLLNIGERIASGSCGDLFRGEYLGQDVAVKILRSEHLNQTLEDEFSHEVAMLREVHHSNIVRFIGACTKQPPLCIITEYMSGGSLYEYLHKNHNTLMLPQLVKFAIDVCKGMEYLHKNNIIHRDLKTANLLMDSQNVVKVADFGVARFLTQGGVMTAETGTYRWMAPEVINHQLYDQKADVFSFAIVLWELVTAKVPYENMTPLQAALGVRKGLRPDVPVNTHPKLVELMQKGWDADPDNRLPFSAIKMELEGLLQEIQDSGDTPNGN</sequence>
<reference evidence="13" key="1">
    <citation type="journal article" date="2017" name="Nature">
        <title>The sunflower genome provides insights into oil metabolism, flowering and Asterid evolution.</title>
        <authorList>
            <person name="Badouin H."/>
            <person name="Gouzy J."/>
            <person name="Grassa C.J."/>
            <person name="Murat F."/>
            <person name="Staton S.E."/>
            <person name="Cottret L."/>
            <person name="Lelandais-Briere C."/>
            <person name="Owens G.L."/>
            <person name="Carrere S."/>
            <person name="Mayjonade B."/>
            <person name="Legrand L."/>
            <person name="Gill N."/>
            <person name="Kane N.C."/>
            <person name="Bowers J.E."/>
            <person name="Hubner S."/>
            <person name="Bellec A."/>
            <person name="Berard A."/>
            <person name="Berges H."/>
            <person name="Blanchet N."/>
            <person name="Boniface M.C."/>
            <person name="Brunel D."/>
            <person name="Catrice O."/>
            <person name="Chaidir N."/>
            <person name="Claudel C."/>
            <person name="Donnadieu C."/>
            <person name="Faraut T."/>
            <person name="Fievet G."/>
            <person name="Helmstetter N."/>
            <person name="King M."/>
            <person name="Knapp S.J."/>
            <person name="Lai Z."/>
            <person name="Le Paslier M.C."/>
            <person name="Lippi Y."/>
            <person name="Lorenzon L."/>
            <person name="Mandel J.R."/>
            <person name="Marage G."/>
            <person name="Marchand G."/>
            <person name="Marquand E."/>
            <person name="Bret-Mestries E."/>
            <person name="Morien E."/>
            <person name="Nambeesan S."/>
            <person name="Nguyen T."/>
            <person name="Pegot-Espagnet P."/>
            <person name="Pouilly N."/>
            <person name="Raftis F."/>
            <person name="Sallet E."/>
            <person name="Schiex T."/>
            <person name="Thomas J."/>
            <person name="Vandecasteele C."/>
            <person name="Vares D."/>
            <person name="Vear F."/>
            <person name="Vautrin S."/>
            <person name="Crespi M."/>
            <person name="Mangin B."/>
            <person name="Burke J.M."/>
            <person name="Salse J."/>
            <person name="Munos S."/>
            <person name="Vincourt P."/>
            <person name="Rieseberg L.H."/>
            <person name="Langlade N.B."/>
        </authorList>
    </citation>
    <scope>NUCLEOTIDE SEQUENCE [LARGE SCALE GENOMIC DNA]</scope>
    <source>
        <strain evidence="13">cv. SF193</strain>
    </source>
</reference>
<dbReference type="InterPro" id="IPR001245">
    <property type="entry name" value="Ser-Thr/Tyr_kinase_cat_dom"/>
</dbReference>
<dbReference type="SMART" id="SM00220">
    <property type="entry name" value="S_TKc"/>
    <property type="match status" value="1"/>
</dbReference>
<protein>
    <recommendedName>
        <fullName evidence="2">non-specific serine/threonine protein kinase</fullName>
        <ecNumber evidence="2">2.7.11.1</ecNumber>
    </recommendedName>
</protein>
<evidence type="ECO:0000256" key="2">
    <source>
        <dbReference type="ARBA" id="ARBA00012513"/>
    </source>
</evidence>
<dbReference type="EMBL" id="CM007891">
    <property type="protein sequence ID" value="OTG33916.1"/>
    <property type="molecule type" value="Genomic_DNA"/>
</dbReference>
<evidence type="ECO:0000256" key="6">
    <source>
        <dbReference type="ARBA" id="ARBA00022777"/>
    </source>
</evidence>
<keyword evidence="5" id="KW-0547">Nucleotide-binding</keyword>
<evidence type="ECO:0000313" key="13">
    <source>
        <dbReference type="Proteomes" id="UP000215914"/>
    </source>
</evidence>
<keyword evidence="6 12" id="KW-0418">Kinase</keyword>
<evidence type="ECO:0000313" key="12">
    <source>
        <dbReference type="EMBL" id="OTG33916.1"/>
    </source>
</evidence>
<comment type="catalytic activity">
    <reaction evidence="9">
        <text>L-seryl-[protein] + ATP = O-phospho-L-seryl-[protein] + ADP + H(+)</text>
        <dbReference type="Rhea" id="RHEA:17989"/>
        <dbReference type="Rhea" id="RHEA-COMP:9863"/>
        <dbReference type="Rhea" id="RHEA-COMP:11604"/>
        <dbReference type="ChEBI" id="CHEBI:15378"/>
        <dbReference type="ChEBI" id="CHEBI:29999"/>
        <dbReference type="ChEBI" id="CHEBI:30616"/>
        <dbReference type="ChEBI" id="CHEBI:83421"/>
        <dbReference type="ChEBI" id="CHEBI:456216"/>
        <dbReference type="EC" id="2.7.11.1"/>
    </reaction>
</comment>
<name>A0A251VFI1_HELAN</name>
<dbReference type="GO" id="GO:0004674">
    <property type="term" value="F:protein serine/threonine kinase activity"/>
    <property type="evidence" value="ECO:0000318"/>
    <property type="project" value="GO_Central"/>
</dbReference>
<dbReference type="SUPFAM" id="SSF55021">
    <property type="entry name" value="ACT-like"/>
    <property type="match status" value="1"/>
</dbReference>
<comment type="catalytic activity">
    <reaction evidence="8">
        <text>L-threonyl-[protein] + ATP = O-phospho-L-threonyl-[protein] + ADP + H(+)</text>
        <dbReference type="Rhea" id="RHEA:46608"/>
        <dbReference type="Rhea" id="RHEA-COMP:11060"/>
        <dbReference type="Rhea" id="RHEA-COMP:11605"/>
        <dbReference type="ChEBI" id="CHEBI:15378"/>
        <dbReference type="ChEBI" id="CHEBI:30013"/>
        <dbReference type="ChEBI" id="CHEBI:30616"/>
        <dbReference type="ChEBI" id="CHEBI:61977"/>
        <dbReference type="ChEBI" id="CHEBI:456216"/>
        <dbReference type="EC" id="2.7.11.1"/>
    </reaction>
</comment>
<dbReference type="GO" id="GO:0005524">
    <property type="term" value="F:ATP binding"/>
    <property type="evidence" value="ECO:0007669"/>
    <property type="project" value="UniProtKB-KW"/>
</dbReference>
<dbReference type="InterPro" id="IPR000719">
    <property type="entry name" value="Prot_kinase_dom"/>
</dbReference>